<feature type="domain" description="CobW/HypB/UreG nucleotide-binding" evidence="6">
    <location>
        <begin position="8"/>
        <end position="72"/>
    </location>
</feature>
<organism evidence="7 8">
    <name type="scientific">Trifolium medium</name>
    <dbReference type="NCBI Taxonomy" id="97028"/>
    <lineage>
        <taxon>Eukaryota</taxon>
        <taxon>Viridiplantae</taxon>
        <taxon>Streptophyta</taxon>
        <taxon>Embryophyta</taxon>
        <taxon>Tracheophyta</taxon>
        <taxon>Spermatophyta</taxon>
        <taxon>Magnoliopsida</taxon>
        <taxon>eudicotyledons</taxon>
        <taxon>Gunneridae</taxon>
        <taxon>Pentapetalae</taxon>
        <taxon>rosids</taxon>
        <taxon>fabids</taxon>
        <taxon>Fabales</taxon>
        <taxon>Fabaceae</taxon>
        <taxon>Papilionoideae</taxon>
        <taxon>50 kb inversion clade</taxon>
        <taxon>NPAAA clade</taxon>
        <taxon>Hologalegina</taxon>
        <taxon>IRL clade</taxon>
        <taxon>Trifolieae</taxon>
        <taxon>Trifolium</taxon>
    </lineage>
</organism>
<keyword evidence="5" id="KW-0143">Chaperone</keyword>
<evidence type="ECO:0000259" key="6">
    <source>
        <dbReference type="Pfam" id="PF02492"/>
    </source>
</evidence>
<feature type="non-terminal residue" evidence="7">
    <location>
        <position position="1"/>
    </location>
</feature>
<dbReference type="GO" id="GO:0005525">
    <property type="term" value="F:GTP binding"/>
    <property type="evidence" value="ECO:0007669"/>
    <property type="project" value="UniProtKB-KW"/>
</dbReference>
<evidence type="ECO:0000256" key="2">
    <source>
        <dbReference type="ARBA" id="ARBA00022741"/>
    </source>
</evidence>
<dbReference type="GO" id="GO:0003924">
    <property type="term" value="F:GTPase activity"/>
    <property type="evidence" value="ECO:0007669"/>
    <property type="project" value="InterPro"/>
</dbReference>
<accession>A0A392N5S9</accession>
<dbReference type="InterPro" id="IPR003495">
    <property type="entry name" value="CobW/HypB/UreG_nucleotide-bd"/>
</dbReference>
<name>A0A392N5S9_9FABA</name>
<evidence type="ECO:0000256" key="5">
    <source>
        <dbReference type="ARBA" id="ARBA00023186"/>
    </source>
</evidence>
<reference evidence="7 8" key="1">
    <citation type="journal article" date="2018" name="Front. Plant Sci.">
        <title>Red Clover (Trifolium pratense) and Zigzag Clover (T. medium) - A Picture of Genomic Similarities and Differences.</title>
        <authorList>
            <person name="Dluhosova J."/>
            <person name="Istvanek J."/>
            <person name="Nedelnik J."/>
            <person name="Repkova J."/>
        </authorList>
    </citation>
    <scope>NUCLEOTIDE SEQUENCE [LARGE SCALE GENOMIC DNA]</scope>
    <source>
        <strain evidence="8">cv. 10/8</strain>
        <tissue evidence="7">Leaf</tissue>
    </source>
</reference>
<keyword evidence="8" id="KW-1185">Reference proteome</keyword>
<dbReference type="SUPFAM" id="SSF52540">
    <property type="entry name" value="P-loop containing nucleoside triphosphate hydrolases"/>
    <property type="match status" value="1"/>
</dbReference>
<dbReference type="AlphaFoldDB" id="A0A392N5S9"/>
<evidence type="ECO:0000313" key="8">
    <source>
        <dbReference type="Proteomes" id="UP000265520"/>
    </source>
</evidence>
<dbReference type="Pfam" id="PF02492">
    <property type="entry name" value="cobW"/>
    <property type="match status" value="1"/>
</dbReference>
<keyword evidence="4" id="KW-0342">GTP-binding</keyword>
<dbReference type="GO" id="GO:0016151">
    <property type="term" value="F:nickel cation binding"/>
    <property type="evidence" value="ECO:0007669"/>
    <property type="project" value="InterPro"/>
</dbReference>
<comment type="similarity">
    <text evidence="1">Belongs to the SIMIBI class G3E GTPase family. UreG subfamily.</text>
</comment>
<dbReference type="EMBL" id="LXQA010027502">
    <property type="protein sequence ID" value="MCH94515.1"/>
    <property type="molecule type" value="Genomic_DNA"/>
</dbReference>
<evidence type="ECO:0000256" key="4">
    <source>
        <dbReference type="ARBA" id="ARBA00023134"/>
    </source>
</evidence>
<evidence type="ECO:0000256" key="3">
    <source>
        <dbReference type="ARBA" id="ARBA00022988"/>
    </source>
</evidence>
<protein>
    <submittedName>
        <fullName evidence="7">Urease accessory protein ureG</fullName>
    </submittedName>
</protein>
<dbReference type="GO" id="GO:0043419">
    <property type="term" value="P:urea catabolic process"/>
    <property type="evidence" value="ECO:0007669"/>
    <property type="project" value="InterPro"/>
</dbReference>
<evidence type="ECO:0000256" key="1">
    <source>
        <dbReference type="ARBA" id="ARBA00005732"/>
    </source>
</evidence>
<dbReference type="Proteomes" id="UP000265520">
    <property type="component" value="Unassembled WGS sequence"/>
</dbReference>
<dbReference type="PANTHER" id="PTHR31715">
    <property type="entry name" value="UREASE ACCESSORY PROTEIN G"/>
    <property type="match status" value="1"/>
</dbReference>
<keyword evidence="3" id="KW-0996">Nickel insertion</keyword>
<dbReference type="InterPro" id="IPR027417">
    <property type="entry name" value="P-loop_NTPase"/>
</dbReference>
<dbReference type="InterPro" id="IPR004400">
    <property type="entry name" value="UreG"/>
</dbReference>
<evidence type="ECO:0000313" key="7">
    <source>
        <dbReference type="EMBL" id="MCH94515.1"/>
    </source>
</evidence>
<dbReference type="Gene3D" id="3.40.50.300">
    <property type="entry name" value="P-loop containing nucleotide triphosphate hydrolases"/>
    <property type="match status" value="1"/>
</dbReference>
<comment type="caution">
    <text evidence="7">The sequence shown here is derived from an EMBL/GenBank/DDBJ whole genome shotgun (WGS) entry which is preliminary data.</text>
</comment>
<dbReference type="PANTHER" id="PTHR31715:SF0">
    <property type="entry name" value="UREASE ACCESSORY PROTEIN G"/>
    <property type="match status" value="1"/>
</dbReference>
<sequence>NLAANFSRELADYIIYIIDVSGGDKIPRKGGPGITQADLLVINKTDLAQAIGADLAVMQRDALRMRDGGPFVFAQHNSDSLQSYPHSQHNRSCQSKIRWF</sequence>
<proteinExistence type="inferred from homology"/>
<keyword evidence="2" id="KW-0547">Nucleotide-binding</keyword>
<gene>
    <name evidence="7" type="ORF">A2U01_0015477</name>
</gene>